<protein>
    <submittedName>
        <fullName evidence="1">Uncharacterized protein</fullName>
    </submittedName>
</protein>
<reference evidence="1 2" key="1">
    <citation type="journal article" date="2019" name="Genome Biol. Evol.">
        <title>Insights into the evolution of the New World diploid cottons (Gossypium, subgenus Houzingenia) based on genome sequencing.</title>
        <authorList>
            <person name="Grover C.E."/>
            <person name="Arick M.A. 2nd"/>
            <person name="Thrash A."/>
            <person name="Conover J.L."/>
            <person name="Sanders W.S."/>
            <person name="Peterson D.G."/>
            <person name="Frelichowski J.E."/>
            <person name="Scheffler J.A."/>
            <person name="Scheffler B.E."/>
            <person name="Wendel J.F."/>
        </authorList>
    </citation>
    <scope>NUCLEOTIDE SEQUENCE [LARGE SCALE GENOMIC DNA]</scope>
    <source>
        <strain evidence="1">157</strain>
        <tissue evidence="1">Leaf</tissue>
    </source>
</reference>
<keyword evidence="2" id="KW-1185">Reference proteome</keyword>
<dbReference type="AlphaFoldDB" id="A0A7J8MG30"/>
<dbReference type="EMBL" id="JABEZX010000008">
    <property type="protein sequence ID" value="MBA0563671.1"/>
    <property type="molecule type" value="Genomic_DNA"/>
</dbReference>
<accession>A0A7J8MG30</accession>
<evidence type="ECO:0000313" key="2">
    <source>
        <dbReference type="Proteomes" id="UP000593572"/>
    </source>
</evidence>
<organism evidence="1 2">
    <name type="scientific">Gossypium lobatum</name>
    <dbReference type="NCBI Taxonomy" id="34289"/>
    <lineage>
        <taxon>Eukaryota</taxon>
        <taxon>Viridiplantae</taxon>
        <taxon>Streptophyta</taxon>
        <taxon>Embryophyta</taxon>
        <taxon>Tracheophyta</taxon>
        <taxon>Spermatophyta</taxon>
        <taxon>Magnoliopsida</taxon>
        <taxon>eudicotyledons</taxon>
        <taxon>Gunneridae</taxon>
        <taxon>Pentapetalae</taxon>
        <taxon>rosids</taxon>
        <taxon>malvids</taxon>
        <taxon>Malvales</taxon>
        <taxon>Malvaceae</taxon>
        <taxon>Malvoideae</taxon>
        <taxon>Gossypium</taxon>
    </lineage>
</organism>
<dbReference type="Proteomes" id="UP000593572">
    <property type="component" value="Unassembled WGS sequence"/>
</dbReference>
<proteinExistence type="predicted"/>
<comment type="caution">
    <text evidence="1">The sequence shown here is derived from an EMBL/GenBank/DDBJ whole genome shotgun (WGS) entry which is preliminary data.</text>
</comment>
<sequence>MQASLADLSFGMSYESIIDWQIALPKLFLVILTGY</sequence>
<gene>
    <name evidence="1" type="ORF">Golob_008642</name>
</gene>
<name>A0A7J8MG30_9ROSI</name>
<evidence type="ECO:0000313" key="1">
    <source>
        <dbReference type="EMBL" id="MBA0563671.1"/>
    </source>
</evidence>